<keyword evidence="2" id="KW-0479">Metal-binding</keyword>
<dbReference type="GO" id="GO:0046872">
    <property type="term" value="F:metal ion binding"/>
    <property type="evidence" value="ECO:0007669"/>
    <property type="project" value="UniProtKB-KW"/>
</dbReference>
<sequence length="334" mass="34039">MLVPLLVPLASWPVARWLAPRLTPQHGAWLLTFLAVIFAAGSTCALALGAVAGLSLVPAVAEFGDFSPATLSVIAGSDVPLAIACGVLLIGVVVALGRTALGQWRWYRRVHAELDKHSGDGGVVVLPGADPVAFAIAGRGGRIAVSTGMLAALSADERAALLHHERAHLRLRHPVYSAAGVLAGALNPFIRPLTTAARFAMERWADEAAATGVGNRRVVATAVAKAALADKRPASYALAAGGGPVPQRVRALLADAPPSPGVCGRGITALAVAIVLAGPAWSAGAGAQAAITLHSDIEAAQLASCSAHPVLAKRPHGQASLTAVRQDRRECAEG</sequence>
<dbReference type="EC" id="3.4.24.-" evidence="9"/>
<evidence type="ECO:0000256" key="1">
    <source>
        <dbReference type="ARBA" id="ARBA00022670"/>
    </source>
</evidence>
<keyword evidence="7" id="KW-0812">Transmembrane</keyword>
<dbReference type="GO" id="GO:0004222">
    <property type="term" value="F:metalloendopeptidase activity"/>
    <property type="evidence" value="ECO:0007669"/>
    <property type="project" value="InterPro"/>
</dbReference>
<reference evidence="9 10" key="1">
    <citation type="submission" date="2023-06" db="EMBL/GenBank/DDBJ databases">
        <authorList>
            <person name="Oyuntsetseg B."/>
            <person name="Kim S.B."/>
        </authorList>
    </citation>
    <scope>NUCLEOTIDE SEQUENCE [LARGE SCALE GENOMIC DNA]</scope>
    <source>
        <strain evidence="9 10">2-15</strain>
    </source>
</reference>
<accession>A0A9Y2ID28</accession>
<keyword evidence="10" id="KW-1185">Reference proteome</keyword>
<keyword evidence="5 6" id="KW-0482">Metalloprotease</keyword>
<keyword evidence="3 6" id="KW-0378">Hydrolase</keyword>
<dbReference type="KEGG" id="acab:QRX50_35760"/>
<comment type="similarity">
    <text evidence="6">Belongs to the peptidase M48 family.</text>
</comment>
<dbReference type="RefSeq" id="WP_285967509.1">
    <property type="nucleotide sequence ID" value="NZ_CP127294.1"/>
</dbReference>
<evidence type="ECO:0000259" key="8">
    <source>
        <dbReference type="Pfam" id="PF01435"/>
    </source>
</evidence>
<dbReference type="PANTHER" id="PTHR34978:SF3">
    <property type="entry name" value="SLR0241 PROTEIN"/>
    <property type="match status" value="1"/>
</dbReference>
<dbReference type="Proteomes" id="UP001236014">
    <property type="component" value="Chromosome"/>
</dbReference>
<evidence type="ECO:0000313" key="9">
    <source>
        <dbReference type="EMBL" id="WIX76761.1"/>
    </source>
</evidence>
<feature type="transmembrane region" description="Helical" evidence="7">
    <location>
        <begin position="28"/>
        <end position="61"/>
    </location>
</feature>
<organism evidence="9 10">
    <name type="scientific">Amycolatopsis carbonis</name>
    <dbReference type="NCBI Taxonomy" id="715471"/>
    <lineage>
        <taxon>Bacteria</taxon>
        <taxon>Bacillati</taxon>
        <taxon>Actinomycetota</taxon>
        <taxon>Actinomycetes</taxon>
        <taxon>Pseudonocardiales</taxon>
        <taxon>Pseudonocardiaceae</taxon>
        <taxon>Amycolatopsis</taxon>
    </lineage>
</organism>
<dbReference type="Gene3D" id="3.30.2010.10">
    <property type="entry name" value="Metalloproteases ('zincins'), catalytic domain"/>
    <property type="match status" value="1"/>
</dbReference>
<evidence type="ECO:0000256" key="4">
    <source>
        <dbReference type="ARBA" id="ARBA00022833"/>
    </source>
</evidence>
<feature type="transmembrane region" description="Helical" evidence="7">
    <location>
        <begin position="81"/>
        <end position="101"/>
    </location>
</feature>
<keyword evidence="7" id="KW-1133">Transmembrane helix</keyword>
<dbReference type="InterPro" id="IPR052173">
    <property type="entry name" value="Beta-lactam_resp_regulator"/>
</dbReference>
<keyword evidence="4 6" id="KW-0862">Zinc</keyword>
<keyword evidence="1 6" id="KW-0645">Protease</keyword>
<evidence type="ECO:0000256" key="5">
    <source>
        <dbReference type="ARBA" id="ARBA00023049"/>
    </source>
</evidence>
<dbReference type="Pfam" id="PF01435">
    <property type="entry name" value="Peptidase_M48"/>
    <property type="match status" value="1"/>
</dbReference>
<name>A0A9Y2ID28_9PSEU</name>
<comment type="cofactor">
    <cofactor evidence="6">
        <name>Zn(2+)</name>
        <dbReference type="ChEBI" id="CHEBI:29105"/>
    </cofactor>
    <text evidence="6">Binds 1 zinc ion per subunit.</text>
</comment>
<proteinExistence type="inferred from homology"/>
<evidence type="ECO:0000256" key="7">
    <source>
        <dbReference type="SAM" id="Phobius"/>
    </source>
</evidence>
<dbReference type="CDD" id="cd07326">
    <property type="entry name" value="M56_BlaR1_MecR1_like"/>
    <property type="match status" value="1"/>
</dbReference>
<evidence type="ECO:0000313" key="10">
    <source>
        <dbReference type="Proteomes" id="UP001236014"/>
    </source>
</evidence>
<dbReference type="InterPro" id="IPR001915">
    <property type="entry name" value="Peptidase_M48"/>
</dbReference>
<dbReference type="EMBL" id="CP127294">
    <property type="protein sequence ID" value="WIX76761.1"/>
    <property type="molecule type" value="Genomic_DNA"/>
</dbReference>
<dbReference type="AlphaFoldDB" id="A0A9Y2ID28"/>
<protein>
    <submittedName>
        <fullName evidence="9">M48 family metalloprotease</fullName>
        <ecNumber evidence="9">3.4.24.-</ecNumber>
    </submittedName>
</protein>
<dbReference type="GO" id="GO:0006508">
    <property type="term" value="P:proteolysis"/>
    <property type="evidence" value="ECO:0007669"/>
    <property type="project" value="UniProtKB-KW"/>
</dbReference>
<evidence type="ECO:0000256" key="2">
    <source>
        <dbReference type="ARBA" id="ARBA00022723"/>
    </source>
</evidence>
<feature type="domain" description="Peptidase M48" evidence="8">
    <location>
        <begin position="129"/>
        <end position="187"/>
    </location>
</feature>
<keyword evidence="7" id="KW-0472">Membrane</keyword>
<evidence type="ECO:0000256" key="3">
    <source>
        <dbReference type="ARBA" id="ARBA00022801"/>
    </source>
</evidence>
<dbReference type="PANTHER" id="PTHR34978">
    <property type="entry name" value="POSSIBLE SENSOR-TRANSDUCER PROTEIN BLAR"/>
    <property type="match status" value="1"/>
</dbReference>
<evidence type="ECO:0000256" key="6">
    <source>
        <dbReference type="RuleBase" id="RU003983"/>
    </source>
</evidence>
<gene>
    <name evidence="9" type="ORF">QRX50_35760</name>
</gene>